<evidence type="ECO:0000259" key="2">
    <source>
        <dbReference type="Pfam" id="PF08241"/>
    </source>
</evidence>
<accession>A0A1I3YXI2</accession>
<feature type="domain" description="Methyltransferase type 11" evidence="2">
    <location>
        <begin position="54"/>
        <end position="142"/>
    </location>
</feature>
<organism evidence="3 4">
    <name type="scientific">Marinilactibacillus piezotolerans</name>
    <dbReference type="NCBI Taxonomy" id="258723"/>
    <lineage>
        <taxon>Bacteria</taxon>
        <taxon>Bacillati</taxon>
        <taxon>Bacillota</taxon>
        <taxon>Bacilli</taxon>
        <taxon>Lactobacillales</taxon>
        <taxon>Carnobacteriaceae</taxon>
        <taxon>Marinilactibacillus</taxon>
    </lineage>
</organism>
<proteinExistence type="predicted"/>
<protein>
    <submittedName>
        <fullName evidence="3">Methyltransferase domain-containing protein</fullName>
    </submittedName>
</protein>
<dbReference type="AlphaFoldDB" id="A0A1I3YXI2"/>
<dbReference type="InterPro" id="IPR029063">
    <property type="entry name" value="SAM-dependent_MTases_sf"/>
</dbReference>
<dbReference type="GO" id="GO:0008757">
    <property type="term" value="F:S-adenosylmethionine-dependent methyltransferase activity"/>
    <property type="evidence" value="ECO:0007669"/>
    <property type="project" value="InterPro"/>
</dbReference>
<dbReference type="SUPFAM" id="SSF53335">
    <property type="entry name" value="S-adenosyl-L-methionine-dependent methyltransferases"/>
    <property type="match status" value="1"/>
</dbReference>
<evidence type="ECO:0000313" key="3">
    <source>
        <dbReference type="EMBL" id="SFK36480.1"/>
    </source>
</evidence>
<gene>
    <name evidence="3" type="ORF">SAMN04488569_102615</name>
</gene>
<dbReference type="PANTHER" id="PTHR44068:SF11">
    <property type="entry name" value="GERANYL DIPHOSPHATE 2-C-METHYLTRANSFERASE"/>
    <property type="match status" value="1"/>
</dbReference>
<keyword evidence="4" id="KW-1185">Reference proteome</keyword>
<dbReference type="GO" id="GO:0032259">
    <property type="term" value="P:methylation"/>
    <property type="evidence" value="ECO:0007669"/>
    <property type="project" value="UniProtKB-KW"/>
</dbReference>
<dbReference type="InterPro" id="IPR013216">
    <property type="entry name" value="Methyltransf_11"/>
</dbReference>
<dbReference type="Pfam" id="PF08241">
    <property type="entry name" value="Methyltransf_11"/>
    <property type="match status" value="1"/>
</dbReference>
<dbReference type="Gene3D" id="3.40.50.150">
    <property type="entry name" value="Vaccinia Virus protein VP39"/>
    <property type="match status" value="1"/>
</dbReference>
<dbReference type="EMBL" id="FOSJ01000026">
    <property type="protein sequence ID" value="SFK36480.1"/>
    <property type="molecule type" value="Genomic_DNA"/>
</dbReference>
<evidence type="ECO:0000256" key="1">
    <source>
        <dbReference type="ARBA" id="ARBA00022679"/>
    </source>
</evidence>
<reference evidence="4" key="1">
    <citation type="submission" date="2016-10" db="EMBL/GenBank/DDBJ databases">
        <authorList>
            <person name="Varghese N."/>
            <person name="Submissions S."/>
        </authorList>
    </citation>
    <scope>NUCLEOTIDE SEQUENCE [LARGE SCALE GENOMIC DNA]</scope>
    <source>
        <strain evidence="4">DSM 16108</strain>
    </source>
</reference>
<keyword evidence="3" id="KW-0489">Methyltransferase</keyword>
<evidence type="ECO:0000313" key="4">
    <source>
        <dbReference type="Proteomes" id="UP000199589"/>
    </source>
</evidence>
<dbReference type="PANTHER" id="PTHR44068">
    <property type="entry name" value="ZGC:194242"/>
    <property type="match status" value="1"/>
</dbReference>
<name>A0A1I3YXI2_9LACT</name>
<sequence length="251" mass="28579">MVQTQAGHTFLAELGKKRLRPGGVEATNWLIEQGQFSQEAQVLEVACNMCTTSIEQVKEYRCHITGIDLDKQALKQAEKNIRKADLSTYIQIVQGNALKLPFEDASFDIVLNEAMLTMLNDKAKAKALKEYYRVLKPGGQLLTHDISYMNRSMEPKLNELRDTININVAPLQRDDWKKLFLDSGFTEVKSKGGPMSLMSPVGMLRDEGCWNTGKIIFNGMKKENRTRFKQMMRFFNKSGKELDYIAVSSRK</sequence>
<dbReference type="InterPro" id="IPR050447">
    <property type="entry name" value="Erg6_SMT_methyltransf"/>
</dbReference>
<dbReference type="RefSeq" id="WP_091897792.1">
    <property type="nucleotide sequence ID" value="NZ_FOSJ01000026.1"/>
</dbReference>
<dbReference type="Proteomes" id="UP000199589">
    <property type="component" value="Unassembled WGS sequence"/>
</dbReference>
<dbReference type="OrthoDB" id="9808140at2"/>
<dbReference type="CDD" id="cd02440">
    <property type="entry name" value="AdoMet_MTases"/>
    <property type="match status" value="1"/>
</dbReference>
<keyword evidence="1 3" id="KW-0808">Transferase</keyword>